<evidence type="ECO:0000313" key="14">
    <source>
        <dbReference type="Ensembl" id="ENSPCOP00000031233.1"/>
    </source>
</evidence>
<dbReference type="GO" id="GO:0001227">
    <property type="term" value="F:DNA-binding transcription repressor activity, RNA polymerase II-specific"/>
    <property type="evidence" value="ECO:0007669"/>
    <property type="project" value="TreeGrafter"/>
</dbReference>
<evidence type="ECO:0000313" key="15">
    <source>
        <dbReference type="Proteomes" id="UP000233160"/>
    </source>
</evidence>
<feature type="domain" description="C2H2-type" evidence="13">
    <location>
        <begin position="246"/>
        <end position="273"/>
    </location>
</feature>
<feature type="domain" description="C2H2-type" evidence="13">
    <location>
        <begin position="274"/>
        <end position="297"/>
    </location>
</feature>
<name>A0A2K6GYD1_PROCO</name>
<dbReference type="SMART" id="SM00355">
    <property type="entry name" value="ZnF_C2H2"/>
    <property type="match status" value="4"/>
</dbReference>
<dbReference type="GO" id="GO:0045665">
    <property type="term" value="P:negative regulation of neuron differentiation"/>
    <property type="evidence" value="ECO:0007669"/>
    <property type="project" value="TreeGrafter"/>
</dbReference>
<proteinExistence type="predicted"/>
<dbReference type="Ensembl" id="ENSPCOT00000042187.1">
    <property type="protein sequence ID" value="ENSPCOP00000031233.1"/>
    <property type="gene ID" value="ENSPCOG00000028376.1"/>
</dbReference>
<keyword evidence="5" id="KW-0479">Metal-binding</keyword>
<evidence type="ECO:0000256" key="5">
    <source>
        <dbReference type="ARBA" id="ARBA00022723"/>
    </source>
</evidence>
<evidence type="ECO:0000256" key="11">
    <source>
        <dbReference type="ARBA" id="ARBA00023242"/>
    </source>
</evidence>
<evidence type="ECO:0000256" key="8">
    <source>
        <dbReference type="ARBA" id="ARBA00022833"/>
    </source>
</evidence>
<dbReference type="GO" id="GO:0005634">
    <property type="term" value="C:nucleus"/>
    <property type="evidence" value="ECO:0007669"/>
    <property type="project" value="UniProtKB-SubCell"/>
</dbReference>
<dbReference type="GO" id="GO:0000976">
    <property type="term" value="F:transcription cis-regulatory region binding"/>
    <property type="evidence" value="ECO:0007669"/>
    <property type="project" value="TreeGrafter"/>
</dbReference>
<keyword evidence="15" id="KW-1185">Reference proteome</keyword>
<dbReference type="GO" id="GO:0005737">
    <property type="term" value="C:cytoplasm"/>
    <property type="evidence" value="ECO:0007669"/>
    <property type="project" value="UniProtKB-SubCell"/>
</dbReference>
<dbReference type="InterPro" id="IPR050688">
    <property type="entry name" value="Zinc_finger/UBP_domain"/>
</dbReference>
<evidence type="ECO:0000259" key="13">
    <source>
        <dbReference type="PROSITE" id="PS50157"/>
    </source>
</evidence>
<dbReference type="PANTHER" id="PTHR24403">
    <property type="entry name" value="ZINC FINGER PROTEIN"/>
    <property type="match status" value="1"/>
</dbReference>
<reference evidence="14" key="2">
    <citation type="submission" date="2025-09" db="UniProtKB">
        <authorList>
            <consortium name="Ensembl"/>
        </authorList>
    </citation>
    <scope>IDENTIFICATION</scope>
</reference>
<dbReference type="InterPro" id="IPR013087">
    <property type="entry name" value="Znf_C2H2_type"/>
</dbReference>
<sequence length="318" mass="35989">MATQEMGQSSGGTGLFTGSGNTCIEFPNNMYDLHDLSKAKLATFQLIMLANVDLTGEVNGNCCDYLMAELMPAGDNNFSDSDGEGLEEFPEIKGELKGLENTELRSLELCCRTSAYLPPQTPGAQDKPFHCKPCQYEAESEEQFVHHIGVHSAKKSFVEESAEKQAKAREYGSSTPEEGDFSKGPVHCDCCGYNTNQYDHYTAQLKHHTRAGDNEQVYKCIICIYTTVSESHWRKYLRNHFPRKVYICRKCNYFSDRNTHSVQHVRIHTGEYPHKCELCLYSSSLKTHLTKHMRTHSHPICPNKAMVVSKVKLKKIKK</sequence>
<keyword evidence="10" id="KW-0804">Transcription</keyword>
<dbReference type="GO" id="GO:0045944">
    <property type="term" value="P:positive regulation of transcription by RNA polymerase II"/>
    <property type="evidence" value="ECO:0007669"/>
    <property type="project" value="TreeGrafter"/>
</dbReference>
<dbReference type="GeneTree" id="ENSGT00940000155341"/>
<dbReference type="PANTHER" id="PTHR24403:SF102">
    <property type="entry name" value="RE1-SILENCING TRANSCRIPTION FACTOR"/>
    <property type="match status" value="1"/>
</dbReference>
<dbReference type="FunFam" id="3.30.160.60:FF:000952">
    <property type="entry name" value="RE1-silencing transcription factor B"/>
    <property type="match status" value="1"/>
</dbReference>
<evidence type="ECO:0000256" key="9">
    <source>
        <dbReference type="ARBA" id="ARBA00023015"/>
    </source>
</evidence>
<keyword evidence="7 12" id="KW-0863">Zinc-finger</keyword>
<dbReference type="GO" id="GO:0017053">
    <property type="term" value="C:transcription repressor complex"/>
    <property type="evidence" value="ECO:0007669"/>
    <property type="project" value="TreeGrafter"/>
</dbReference>
<keyword evidence="4" id="KW-0678">Repressor</keyword>
<dbReference type="SUPFAM" id="SSF57667">
    <property type="entry name" value="beta-beta-alpha zinc fingers"/>
    <property type="match status" value="1"/>
</dbReference>
<dbReference type="Pfam" id="PF24540">
    <property type="entry name" value="zf-C2H2_REST"/>
    <property type="match status" value="1"/>
</dbReference>
<evidence type="ECO:0000256" key="2">
    <source>
        <dbReference type="ARBA" id="ARBA00004496"/>
    </source>
</evidence>
<keyword evidence="9" id="KW-0805">Transcription regulation</keyword>
<keyword evidence="11" id="KW-0539">Nucleus</keyword>
<accession>A0A2K6GYD1</accession>
<dbReference type="Proteomes" id="UP000233160">
    <property type="component" value="Unassembled WGS sequence"/>
</dbReference>
<evidence type="ECO:0000256" key="12">
    <source>
        <dbReference type="PROSITE-ProRule" id="PRU00042"/>
    </source>
</evidence>
<keyword evidence="6" id="KW-0677">Repeat</keyword>
<protein>
    <recommendedName>
        <fullName evidence="13">C2H2-type domain-containing protein</fullName>
    </recommendedName>
</protein>
<evidence type="ECO:0000256" key="4">
    <source>
        <dbReference type="ARBA" id="ARBA00022491"/>
    </source>
</evidence>
<evidence type="ECO:0000256" key="6">
    <source>
        <dbReference type="ARBA" id="ARBA00022737"/>
    </source>
</evidence>
<organism evidence="14 15">
    <name type="scientific">Propithecus coquereli</name>
    <name type="common">Coquerel's sifaka</name>
    <name type="synonym">Propithecus verreauxi coquereli</name>
    <dbReference type="NCBI Taxonomy" id="379532"/>
    <lineage>
        <taxon>Eukaryota</taxon>
        <taxon>Metazoa</taxon>
        <taxon>Chordata</taxon>
        <taxon>Craniata</taxon>
        <taxon>Vertebrata</taxon>
        <taxon>Euteleostomi</taxon>
        <taxon>Mammalia</taxon>
        <taxon>Eutheria</taxon>
        <taxon>Euarchontoglires</taxon>
        <taxon>Primates</taxon>
        <taxon>Strepsirrhini</taxon>
        <taxon>Lemuriformes</taxon>
        <taxon>Indriidae</taxon>
        <taxon>Propithecus</taxon>
    </lineage>
</organism>
<dbReference type="FunFam" id="3.30.160.60:FF:000448">
    <property type="entry name" value="RE1-silencing transcription factor A"/>
    <property type="match status" value="1"/>
</dbReference>
<reference evidence="14" key="1">
    <citation type="submission" date="2025-08" db="UniProtKB">
        <authorList>
            <consortium name="Ensembl"/>
        </authorList>
    </citation>
    <scope>IDENTIFICATION</scope>
</reference>
<dbReference type="STRING" id="379532.ENSPCOP00000031233"/>
<keyword evidence="8" id="KW-0862">Zinc</keyword>
<dbReference type="InterPro" id="IPR057281">
    <property type="entry name" value="Zfn-C2H2_REST"/>
</dbReference>
<dbReference type="Gene3D" id="3.30.160.60">
    <property type="entry name" value="Classic Zinc Finger"/>
    <property type="match status" value="1"/>
</dbReference>
<dbReference type="InterPro" id="IPR036236">
    <property type="entry name" value="Znf_C2H2_sf"/>
</dbReference>
<dbReference type="GO" id="GO:0008270">
    <property type="term" value="F:zinc ion binding"/>
    <property type="evidence" value="ECO:0007669"/>
    <property type="project" value="UniProtKB-KW"/>
</dbReference>
<evidence type="ECO:0000256" key="1">
    <source>
        <dbReference type="ARBA" id="ARBA00004123"/>
    </source>
</evidence>
<evidence type="ECO:0000256" key="7">
    <source>
        <dbReference type="ARBA" id="ARBA00022771"/>
    </source>
</evidence>
<dbReference type="AlphaFoldDB" id="A0A2K6GYD1"/>
<dbReference type="OMA" id="WTHTESP"/>
<evidence type="ECO:0000256" key="10">
    <source>
        <dbReference type="ARBA" id="ARBA00023163"/>
    </source>
</evidence>
<keyword evidence="3" id="KW-0963">Cytoplasm</keyword>
<dbReference type="PROSITE" id="PS50157">
    <property type="entry name" value="ZINC_FINGER_C2H2_2"/>
    <property type="match status" value="2"/>
</dbReference>
<comment type="subcellular location">
    <subcellularLocation>
        <location evidence="2">Cytoplasm</location>
    </subcellularLocation>
    <subcellularLocation>
        <location evidence="1">Nucleus</location>
    </subcellularLocation>
</comment>
<evidence type="ECO:0000256" key="3">
    <source>
        <dbReference type="ARBA" id="ARBA00022490"/>
    </source>
</evidence>